<accession>A0A2K3KQD0</accession>
<organism evidence="1 2">
    <name type="scientific">Trifolium pratense</name>
    <name type="common">Red clover</name>
    <dbReference type="NCBI Taxonomy" id="57577"/>
    <lineage>
        <taxon>Eukaryota</taxon>
        <taxon>Viridiplantae</taxon>
        <taxon>Streptophyta</taxon>
        <taxon>Embryophyta</taxon>
        <taxon>Tracheophyta</taxon>
        <taxon>Spermatophyta</taxon>
        <taxon>Magnoliopsida</taxon>
        <taxon>eudicotyledons</taxon>
        <taxon>Gunneridae</taxon>
        <taxon>Pentapetalae</taxon>
        <taxon>rosids</taxon>
        <taxon>fabids</taxon>
        <taxon>Fabales</taxon>
        <taxon>Fabaceae</taxon>
        <taxon>Papilionoideae</taxon>
        <taxon>50 kb inversion clade</taxon>
        <taxon>NPAAA clade</taxon>
        <taxon>Hologalegina</taxon>
        <taxon>IRL clade</taxon>
        <taxon>Trifolieae</taxon>
        <taxon>Trifolium</taxon>
    </lineage>
</organism>
<evidence type="ECO:0000313" key="1">
    <source>
        <dbReference type="EMBL" id="PNX68505.1"/>
    </source>
</evidence>
<evidence type="ECO:0000313" key="2">
    <source>
        <dbReference type="Proteomes" id="UP000236291"/>
    </source>
</evidence>
<reference evidence="1 2" key="2">
    <citation type="journal article" date="2017" name="Front. Plant Sci.">
        <title>Gene Classification and Mining of Molecular Markers Useful in Red Clover (Trifolium pratense) Breeding.</title>
        <authorList>
            <person name="Istvanek J."/>
            <person name="Dluhosova J."/>
            <person name="Dluhos P."/>
            <person name="Patkova L."/>
            <person name="Nedelnik J."/>
            <person name="Repkova J."/>
        </authorList>
    </citation>
    <scope>NUCLEOTIDE SEQUENCE [LARGE SCALE GENOMIC DNA]</scope>
    <source>
        <strain evidence="2">cv. Tatra</strain>
        <tissue evidence="1">Young leaves</tissue>
    </source>
</reference>
<dbReference type="AlphaFoldDB" id="A0A2K3KQD0"/>
<gene>
    <name evidence="1" type="ORF">L195_g064010</name>
</gene>
<sequence>MASAGQVEKLRKEDAQMFTTFTEMEVEEVGIIDLPMV</sequence>
<proteinExistence type="predicted"/>
<dbReference type="Proteomes" id="UP000236291">
    <property type="component" value="Unassembled WGS sequence"/>
</dbReference>
<dbReference type="EMBL" id="ASHM01229433">
    <property type="protein sequence ID" value="PNX68505.1"/>
    <property type="molecule type" value="Genomic_DNA"/>
</dbReference>
<reference evidence="1 2" key="1">
    <citation type="journal article" date="2014" name="Am. J. Bot.">
        <title>Genome assembly and annotation for red clover (Trifolium pratense; Fabaceae).</title>
        <authorList>
            <person name="Istvanek J."/>
            <person name="Jaros M."/>
            <person name="Krenek A."/>
            <person name="Repkova J."/>
        </authorList>
    </citation>
    <scope>NUCLEOTIDE SEQUENCE [LARGE SCALE GENOMIC DNA]</scope>
    <source>
        <strain evidence="2">cv. Tatra</strain>
        <tissue evidence="1">Young leaves</tissue>
    </source>
</reference>
<protein>
    <submittedName>
        <fullName evidence="1">Uncharacterized protein</fullName>
    </submittedName>
</protein>
<name>A0A2K3KQD0_TRIPR</name>
<feature type="non-terminal residue" evidence="1">
    <location>
        <position position="37"/>
    </location>
</feature>
<comment type="caution">
    <text evidence="1">The sequence shown here is derived from an EMBL/GenBank/DDBJ whole genome shotgun (WGS) entry which is preliminary data.</text>
</comment>